<dbReference type="Proteomes" id="UP000790787">
    <property type="component" value="Chromosome 23"/>
</dbReference>
<organism evidence="1 2">
    <name type="scientific">Nicotiana tabacum</name>
    <name type="common">Common tobacco</name>
    <dbReference type="NCBI Taxonomy" id="4097"/>
    <lineage>
        <taxon>Eukaryota</taxon>
        <taxon>Viridiplantae</taxon>
        <taxon>Streptophyta</taxon>
        <taxon>Embryophyta</taxon>
        <taxon>Tracheophyta</taxon>
        <taxon>Spermatophyta</taxon>
        <taxon>Magnoliopsida</taxon>
        <taxon>eudicotyledons</taxon>
        <taxon>Gunneridae</taxon>
        <taxon>Pentapetalae</taxon>
        <taxon>asterids</taxon>
        <taxon>lamiids</taxon>
        <taxon>Solanales</taxon>
        <taxon>Solanaceae</taxon>
        <taxon>Nicotianoideae</taxon>
        <taxon>Nicotianeae</taxon>
        <taxon>Nicotiana</taxon>
    </lineage>
</organism>
<reference evidence="2" key="2">
    <citation type="submission" date="2025-08" db="UniProtKB">
        <authorList>
            <consortium name="RefSeq"/>
        </authorList>
    </citation>
    <scope>IDENTIFICATION</scope>
    <source>
        <tissue evidence="2">Leaf</tissue>
    </source>
</reference>
<accession>A0AC58TWY0</accession>
<keyword evidence="1" id="KW-1185">Reference proteome</keyword>
<evidence type="ECO:0000313" key="1">
    <source>
        <dbReference type="Proteomes" id="UP000790787"/>
    </source>
</evidence>
<dbReference type="RefSeq" id="XP_075101725.1">
    <property type="nucleotide sequence ID" value="XM_075245624.1"/>
</dbReference>
<proteinExistence type="predicted"/>
<gene>
    <name evidence="2" type="primary">LOC142177158</name>
</gene>
<evidence type="ECO:0000313" key="2">
    <source>
        <dbReference type="RefSeq" id="XP_075101725.1"/>
    </source>
</evidence>
<sequence length="148" mass="16980">MFKQLKVGEPRPTTITLRIVDRSLAVLERIIKDVRVRVGKSIFPVNVIILDYMADEEVPIILGKPFLATGRAIIDVREGKLKMRVHDKEVTFNVYKALKLPKHYEDLWMISVAELKLIEQGLFVEPSSIKKKIELEDVVLQAEGSERK</sequence>
<name>A0AC58TWY0_TOBAC</name>
<reference evidence="1" key="1">
    <citation type="journal article" date="2014" name="Nat. Commun.">
        <title>The tobacco genome sequence and its comparison with those of tomato and potato.</title>
        <authorList>
            <person name="Sierro N."/>
            <person name="Battey J.N."/>
            <person name="Ouadi S."/>
            <person name="Bakaher N."/>
            <person name="Bovet L."/>
            <person name="Willig A."/>
            <person name="Goepfert S."/>
            <person name="Peitsch M.C."/>
            <person name="Ivanov N.V."/>
        </authorList>
    </citation>
    <scope>NUCLEOTIDE SEQUENCE [LARGE SCALE GENOMIC DNA]</scope>
</reference>
<protein>
    <submittedName>
        <fullName evidence="2">Uncharacterized protein LOC142177158</fullName>
    </submittedName>
</protein>